<feature type="region of interest" description="Disordered" evidence="1">
    <location>
        <begin position="83"/>
        <end position="106"/>
    </location>
</feature>
<gene>
    <name evidence="3" type="ORF">ABUL08_14720</name>
    <name evidence="2" type="ORF">VK199_14660</name>
</gene>
<reference evidence="3" key="2">
    <citation type="submission" date="2024-06" db="EMBL/GenBank/DDBJ databases">
        <title>Micromonospora mangrovi CCTCC AA 2012012 genome sequences.</title>
        <authorList>
            <person name="Gao J."/>
        </authorList>
    </citation>
    <scope>NUCLEOTIDE SEQUENCE</scope>
    <source>
        <strain evidence="3">CCTCC AA 2012012</strain>
    </source>
</reference>
<evidence type="ECO:0000313" key="2">
    <source>
        <dbReference type="EMBL" id="XBP90933.1"/>
    </source>
</evidence>
<organism evidence="3">
    <name type="scientific">Micromonospora sp. CCTCC AA 2012012</name>
    <dbReference type="NCBI Taxonomy" id="3111921"/>
    <lineage>
        <taxon>Bacteria</taxon>
        <taxon>Bacillati</taxon>
        <taxon>Actinomycetota</taxon>
        <taxon>Actinomycetes</taxon>
        <taxon>Micromonosporales</taxon>
        <taxon>Micromonosporaceae</taxon>
        <taxon>Micromonospora</taxon>
    </lineage>
</organism>
<name>A0AAU8H4Z9_9ACTN</name>
<protein>
    <submittedName>
        <fullName evidence="3">Uncharacterized protein</fullName>
    </submittedName>
</protein>
<accession>A0AAU8H4Z9</accession>
<evidence type="ECO:0000256" key="1">
    <source>
        <dbReference type="SAM" id="MobiDB-lite"/>
    </source>
</evidence>
<evidence type="ECO:0000313" key="3">
    <source>
        <dbReference type="EMBL" id="XCH71631.1"/>
    </source>
</evidence>
<dbReference type="RefSeq" id="WP_350930485.1">
    <property type="nucleotide sequence ID" value="NZ_CP157762.1"/>
</dbReference>
<dbReference type="EMBL" id="CP159342">
    <property type="protein sequence ID" value="XCH71631.1"/>
    <property type="molecule type" value="Genomic_DNA"/>
</dbReference>
<dbReference type="AlphaFoldDB" id="A0AAU8H4Z9"/>
<proteinExistence type="predicted"/>
<reference evidence="2" key="1">
    <citation type="submission" date="2024-01" db="EMBL/GenBank/DDBJ databases">
        <title>The genome sequence of Micromonospora mangrovi CCTCC AA 2012012.</title>
        <authorList>
            <person name="Gao J."/>
        </authorList>
    </citation>
    <scope>NUCLEOTIDE SEQUENCE</scope>
    <source>
        <strain evidence="2">CCTCC AA 2012012</strain>
    </source>
</reference>
<sequence length="106" mass="11670">MTDTIAPCRLNVAGNVADMSAFMPSRPATHRRHCGVAAVSGRRVPLTEVAMPGDDDEPVTGRGEQIQAAEREAAKRRLLAEAEAERIPAEEISRAVPDRRWRRDQP</sequence>
<dbReference type="EMBL" id="CP157762">
    <property type="protein sequence ID" value="XBP90933.1"/>
    <property type="molecule type" value="Genomic_DNA"/>
</dbReference>